<keyword evidence="1" id="KW-0472">Membrane</keyword>
<dbReference type="AlphaFoldDB" id="A0A6P2VH52"/>
<reference evidence="2 3" key="1">
    <citation type="submission" date="2019-09" db="EMBL/GenBank/DDBJ databases">
        <authorList>
            <person name="Depoorter E."/>
        </authorList>
    </citation>
    <scope>NUCLEOTIDE SEQUENCE [LARGE SCALE GENOMIC DNA]</scope>
    <source>
        <strain evidence="2">R-18109</strain>
    </source>
</reference>
<sequence>MNKKAPDWLLQLVWFVAGIFATGALWYFISVKDTMLAVASAVAALVFAAIAIYLHRSRDHHEAVSTAKENDARRLHGEITLNVGEERVTFTEFVRSKEHDIVKVNTNQHFLGVASEHEWIHTRYPDATLERQSLTTLDRLKLAETSENESEKIRFDVMDLSFPDGRKKKIYFDISAFFNGSTYENIDPESRVAHQLNEIYR</sequence>
<proteinExistence type="predicted"/>
<evidence type="ECO:0000313" key="2">
    <source>
        <dbReference type="EMBL" id="VWC79638.1"/>
    </source>
</evidence>
<evidence type="ECO:0000313" key="3">
    <source>
        <dbReference type="Proteomes" id="UP000494260"/>
    </source>
</evidence>
<protein>
    <submittedName>
        <fullName evidence="2">Uncharacterized protein</fullName>
    </submittedName>
</protein>
<feature type="transmembrane region" description="Helical" evidence="1">
    <location>
        <begin position="12"/>
        <end position="29"/>
    </location>
</feature>
<keyword evidence="1" id="KW-1133">Transmembrane helix</keyword>
<name>A0A6P2VH52_BURL3</name>
<dbReference type="Proteomes" id="UP000494260">
    <property type="component" value="Unassembled WGS sequence"/>
</dbReference>
<organism evidence="2 3">
    <name type="scientific">Burkholderia lata (strain ATCC 17760 / DSM 23089 / LMG 22485 / NCIMB 9086 / R18194 / 383)</name>
    <dbReference type="NCBI Taxonomy" id="482957"/>
    <lineage>
        <taxon>Bacteria</taxon>
        <taxon>Pseudomonadati</taxon>
        <taxon>Pseudomonadota</taxon>
        <taxon>Betaproteobacteria</taxon>
        <taxon>Burkholderiales</taxon>
        <taxon>Burkholderiaceae</taxon>
        <taxon>Burkholderia</taxon>
        <taxon>Burkholderia cepacia complex</taxon>
    </lineage>
</organism>
<evidence type="ECO:0000256" key="1">
    <source>
        <dbReference type="SAM" id="Phobius"/>
    </source>
</evidence>
<gene>
    <name evidence="2" type="ORF">BLA18109_03146</name>
</gene>
<dbReference type="EMBL" id="CABVQH010000009">
    <property type="protein sequence ID" value="VWC79638.1"/>
    <property type="molecule type" value="Genomic_DNA"/>
</dbReference>
<dbReference type="RefSeq" id="WP_144410536.1">
    <property type="nucleotide sequence ID" value="NZ_CABVQH010000009.1"/>
</dbReference>
<feature type="transmembrane region" description="Helical" evidence="1">
    <location>
        <begin position="35"/>
        <end position="54"/>
    </location>
</feature>
<keyword evidence="1" id="KW-0812">Transmembrane</keyword>
<accession>A0A6P2VH52</accession>